<organism evidence="3 4">
    <name type="scientific">Antrihabitans stalactiti</name>
    <dbReference type="NCBI Taxonomy" id="2584121"/>
    <lineage>
        <taxon>Bacteria</taxon>
        <taxon>Bacillati</taxon>
        <taxon>Actinomycetota</taxon>
        <taxon>Actinomycetes</taxon>
        <taxon>Mycobacteriales</taxon>
        <taxon>Nocardiaceae</taxon>
        <taxon>Antrihabitans</taxon>
    </lineage>
</organism>
<dbReference type="SUPFAM" id="SSF56219">
    <property type="entry name" value="DNase I-like"/>
    <property type="match status" value="1"/>
</dbReference>
<gene>
    <name evidence="3" type="ORF">FGL95_07085</name>
</gene>
<feature type="transmembrane region" description="Helical" evidence="1">
    <location>
        <begin position="41"/>
        <end position="62"/>
    </location>
</feature>
<dbReference type="EMBL" id="VCQU01000002">
    <property type="protein sequence ID" value="NMN94798.1"/>
    <property type="molecule type" value="Genomic_DNA"/>
</dbReference>
<comment type="caution">
    <text evidence="3">The sequence shown here is derived from an EMBL/GenBank/DDBJ whole genome shotgun (WGS) entry which is preliminary data.</text>
</comment>
<dbReference type="GO" id="GO:0004519">
    <property type="term" value="F:endonuclease activity"/>
    <property type="evidence" value="ECO:0007669"/>
    <property type="project" value="UniProtKB-KW"/>
</dbReference>
<feature type="transmembrane region" description="Helical" evidence="1">
    <location>
        <begin position="12"/>
        <end position="34"/>
    </location>
</feature>
<accession>A0A848KBB8</accession>
<name>A0A848KBB8_9NOCA</name>
<proteinExistence type="predicted"/>
<keyword evidence="1" id="KW-1133">Transmembrane helix</keyword>
<evidence type="ECO:0000313" key="4">
    <source>
        <dbReference type="Proteomes" id="UP000535543"/>
    </source>
</evidence>
<reference evidence="3 4" key="2">
    <citation type="submission" date="2020-06" db="EMBL/GenBank/DDBJ databases">
        <title>Antribacter stalactiti gen. nov., sp. nov., a new member of the family Nacardiaceae isolated from a cave.</title>
        <authorList>
            <person name="Kim I.S."/>
        </authorList>
    </citation>
    <scope>NUCLEOTIDE SEQUENCE [LARGE SCALE GENOMIC DNA]</scope>
    <source>
        <strain evidence="3 4">YC2-7</strain>
    </source>
</reference>
<dbReference type="GO" id="GO:0004527">
    <property type="term" value="F:exonuclease activity"/>
    <property type="evidence" value="ECO:0007669"/>
    <property type="project" value="UniProtKB-KW"/>
</dbReference>
<protein>
    <submittedName>
        <fullName evidence="3">Endonuclease/exonuclease/phosphatase family protein</fullName>
    </submittedName>
</protein>
<reference evidence="3 4" key="1">
    <citation type="submission" date="2019-05" db="EMBL/GenBank/DDBJ databases">
        <authorList>
            <person name="Lee S.D."/>
        </authorList>
    </citation>
    <scope>NUCLEOTIDE SEQUENCE [LARGE SCALE GENOMIC DNA]</scope>
    <source>
        <strain evidence="3 4">YC2-7</strain>
    </source>
</reference>
<evidence type="ECO:0000256" key="1">
    <source>
        <dbReference type="SAM" id="Phobius"/>
    </source>
</evidence>
<dbReference type="Proteomes" id="UP000535543">
    <property type="component" value="Unassembled WGS sequence"/>
</dbReference>
<sequence>MYLHSTQSTTKILVLLAAFAPYVMLAGLLGLLLSTVAKHRIGVWASVVVVGVAVWTQLPVFVANGAAGAGAQLTAMQSNIRFGHADAHALVAQIRANNVDVLTVSELTDDALANLAAAGIGELLPHSYVVPAPSSAGEGIWSRYPLTEQRSYDGFGNVQLSARMTLPSGEVVTVFAFHPVPPYPDTDRWSVEMREIKSILFGSPESAGAAIVGADLGATHDHALFRSLLETRFEDAADQIGAGMVATYPADQIYPALVGIDHILAAGARADTVGTVPIPQSDHLAIVAEVRLRIPRGAP</sequence>
<keyword evidence="3" id="KW-0378">Hydrolase</keyword>
<dbReference type="AlphaFoldDB" id="A0A848KBB8"/>
<keyword evidence="3" id="KW-0255">Endonuclease</keyword>
<keyword evidence="3" id="KW-0540">Nuclease</keyword>
<keyword evidence="3" id="KW-0269">Exonuclease</keyword>
<dbReference type="InterPro" id="IPR036691">
    <property type="entry name" value="Endo/exonu/phosph_ase_sf"/>
</dbReference>
<feature type="domain" description="Endonuclease/exonuclease/phosphatase" evidence="2">
    <location>
        <begin position="76"/>
        <end position="283"/>
    </location>
</feature>
<keyword evidence="1" id="KW-0812">Transmembrane</keyword>
<evidence type="ECO:0000313" key="3">
    <source>
        <dbReference type="EMBL" id="NMN94798.1"/>
    </source>
</evidence>
<evidence type="ECO:0000259" key="2">
    <source>
        <dbReference type="Pfam" id="PF03372"/>
    </source>
</evidence>
<keyword evidence="1" id="KW-0472">Membrane</keyword>
<dbReference type="Pfam" id="PF03372">
    <property type="entry name" value="Exo_endo_phos"/>
    <property type="match status" value="1"/>
</dbReference>
<keyword evidence="4" id="KW-1185">Reference proteome</keyword>
<dbReference type="Gene3D" id="3.60.10.10">
    <property type="entry name" value="Endonuclease/exonuclease/phosphatase"/>
    <property type="match status" value="1"/>
</dbReference>
<dbReference type="InterPro" id="IPR005135">
    <property type="entry name" value="Endo/exonuclease/phosphatase"/>
</dbReference>